<organism evidence="1 2">
    <name type="scientific">Selenomonas montiformis</name>
    <dbReference type="NCBI Taxonomy" id="2652285"/>
    <lineage>
        <taxon>Bacteria</taxon>
        <taxon>Bacillati</taxon>
        <taxon>Bacillota</taxon>
        <taxon>Negativicutes</taxon>
        <taxon>Selenomonadales</taxon>
        <taxon>Selenomonadaceae</taxon>
        <taxon>Selenomonas</taxon>
    </lineage>
</organism>
<dbReference type="Proteomes" id="UP000430222">
    <property type="component" value="Unassembled WGS sequence"/>
</dbReference>
<gene>
    <name evidence="1" type="ORF">FYJ78_03155</name>
</gene>
<comment type="caution">
    <text evidence="1">The sequence shown here is derived from an EMBL/GenBank/DDBJ whole genome shotgun (WGS) entry which is preliminary data.</text>
</comment>
<sequence>MMIYEDARRWQYTVRPGLGGTSFSVFYRKPKKSWHSVRALPWHDREIDAEADLIAYANKHQMKKVEE</sequence>
<dbReference type="RefSeq" id="WP_154619972.1">
    <property type="nucleotide sequence ID" value="NZ_VUNL01000003.1"/>
</dbReference>
<dbReference type="AlphaFoldDB" id="A0A6I2UPQ8"/>
<name>A0A6I2UPQ8_9FIRM</name>
<dbReference type="EMBL" id="VUNL01000003">
    <property type="protein sequence ID" value="MSV24198.1"/>
    <property type="molecule type" value="Genomic_DNA"/>
</dbReference>
<keyword evidence="2" id="KW-1185">Reference proteome</keyword>
<protein>
    <submittedName>
        <fullName evidence="1">Uncharacterized protein</fullName>
    </submittedName>
</protein>
<evidence type="ECO:0000313" key="2">
    <source>
        <dbReference type="Proteomes" id="UP000430222"/>
    </source>
</evidence>
<proteinExistence type="predicted"/>
<reference evidence="1 2" key="1">
    <citation type="submission" date="2019-08" db="EMBL/GenBank/DDBJ databases">
        <title>In-depth cultivation of the pig gut microbiome towards novel bacterial diversity and tailored functional studies.</title>
        <authorList>
            <person name="Wylensek D."/>
            <person name="Hitch T.C.A."/>
            <person name="Clavel T."/>
        </authorList>
    </citation>
    <scope>NUCLEOTIDE SEQUENCE [LARGE SCALE GENOMIC DNA]</scope>
    <source>
        <strain evidence="2">WCA-380-WT-3B3</strain>
    </source>
</reference>
<accession>A0A6I2UPQ8</accession>
<evidence type="ECO:0000313" key="1">
    <source>
        <dbReference type="EMBL" id="MSV24198.1"/>
    </source>
</evidence>